<evidence type="ECO:0000313" key="2">
    <source>
        <dbReference type="Proteomes" id="UP000620147"/>
    </source>
</evidence>
<comment type="caution">
    <text evidence="1">The sequence shown here is derived from an EMBL/GenBank/DDBJ whole genome shotgun (WGS) entry which is preliminary data.</text>
</comment>
<evidence type="ECO:0008006" key="3">
    <source>
        <dbReference type="Google" id="ProtNLM"/>
    </source>
</evidence>
<dbReference type="RefSeq" id="WP_194461866.1">
    <property type="nucleotide sequence ID" value="NZ_BMQH01000007.1"/>
</dbReference>
<dbReference type="EMBL" id="BLYJ01000006">
    <property type="protein sequence ID" value="GFO87511.1"/>
    <property type="molecule type" value="Genomic_DNA"/>
</dbReference>
<name>A0ABQ1DXQ3_9FIRM</name>
<keyword evidence="2" id="KW-1185">Reference proteome</keyword>
<reference evidence="1 2" key="1">
    <citation type="submission" date="2020-06" db="EMBL/GenBank/DDBJ databases">
        <title>Characterization of fructooligosaccharide metabolism and fructooligosaccharide-degrading enzymes in human commensal butyrate producers.</title>
        <authorList>
            <person name="Tanno H."/>
            <person name="Fujii T."/>
            <person name="Hirano K."/>
            <person name="Maeno S."/>
            <person name="Tonozuka T."/>
            <person name="Sakamoto M."/>
            <person name="Ohkuma M."/>
            <person name="Tochio T."/>
            <person name="Endo A."/>
        </authorList>
    </citation>
    <scope>NUCLEOTIDE SEQUENCE [LARGE SCALE GENOMIC DNA]</scope>
    <source>
        <strain evidence="1 2">JCM 31056</strain>
    </source>
</reference>
<proteinExistence type="predicted"/>
<evidence type="ECO:0000313" key="1">
    <source>
        <dbReference type="EMBL" id="GFO87511.1"/>
    </source>
</evidence>
<organism evidence="1 2">
    <name type="scientific">Butyricicoccus faecihominis</name>
    <dbReference type="NCBI Taxonomy" id="1712515"/>
    <lineage>
        <taxon>Bacteria</taxon>
        <taxon>Bacillati</taxon>
        <taxon>Bacillota</taxon>
        <taxon>Clostridia</taxon>
        <taxon>Eubacteriales</taxon>
        <taxon>Butyricicoccaceae</taxon>
        <taxon>Butyricicoccus</taxon>
    </lineage>
</organism>
<gene>
    <name evidence="1" type="ORF">BUFA31_06750</name>
</gene>
<accession>A0ABQ1DXQ3</accession>
<dbReference type="Proteomes" id="UP000620147">
    <property type="component" value="Unassembled WGS sequence"/>
</dbReference>
<sequence>MQATELAVGLTDGKGDLVRLYDWLAQRKITVREIDLKRKEGNSVKIVLYIAMPRHFDKADFLRLQEDILDVQSVEI</sequence>
<protein>
    <recommendedName>
        <fullName evidence="3">ACT domain-containing protein</fullName>
    </recommendedName>
</protein>